<feature type="compositionally biased region" description="Basic and acidic residues" evidence="1">
    <location>
        <begin position="60"/>
        <end position="72"/>
    </location>
</feature>
<dbReference type="EnsemblPlants" id="Zm00001eb421450_T001">
    <property type="protein sequence ID" value="Zm00001eb421450_P001"/>
    <property type="gene ID" value="Zm00001eb421450"/>
</dbReference>
<protein>
    <recommendedName>
        <fullName evidence="4">Nuclear pore complex protein NUP96</fullName>
    </recommendedName>
</protein>
<dbReference type="InParanoid" id="A0A804RII5"/>
<dbReference type="AlphaFoldDB" id="A0A804RII5"/>
<evidence type="ECO:0000313" key="3">
    <source>
        <dbReference type="Proteomes" id="UP000007305"/>
    </source>
</evidence>
<dbReference type="PANTHER" id="PTHR47108:SF1">
    <property type="entry name" value="5-AMINO-6-(5-PHOSPHO-D-RIBITYLAMINO)URACIL PHOSPHATASE, CHLOROPLASTIC"/>
    <property type="match status" value="1"/>
</dbReference>
<dbReference type="Proteomes" id="UP000007305">
    <property type="component" value="Chromosome 10"/>
</dbReference>
<feature type="region of interest" description="Disordered" evidence="1">
    <location>
        <begin position="1"/>
        <end position="90"/>
    </location>
</feature>
<evidence type="ECO:0008006" key="4">
    <source>
        <dbReference type="Google" id="ProtNLM"/>
    </source>
</evidence>
<reference evidence="2" key="3">
    <citation type="submission" date="2021-05" db="UniProtKB">
        <authorList>
            <consortium name="EnsemblPlants"/>
        </authorList>
    </citation>
    <scope>IDENTIFICATION</scope>
    <source>
        <strain evidence="2">cv. B73</strain>
    </source>
</reference>
<name>A0A804RII5_MAIZE</name>
<evidence type="ECO:0000313" key="2">
    <source>
        <dbReference type="EnsemblPlants" id="Zm00001eb421450_P001"/>
    </source>
</evidence>
<proteinExistence type="predicted"/>
<feature type="compositionally biased region" description="Low complexity" evidence="1">
    <location>
        <begin position="32"/>
        <end position="41"/>
    </location>
</feature>
<dbReference type="PANTHER" id="PTHR47108">
    <property type="entry name" value="5-AMINO-6-(5-PHOSPHO-D-RIBITYLAMINO)URACIL PHOSPHATASE, CHLOROPLASTIC"/>
    <property type="match status" value="1"/>
</dbReference>
<dbReference type="Gramene" id="Zm00001eb421450_T001">
    <property type="protein sequence ID" value="Zm00001eb421450_P001"/>
    <property type="gene ID" value="Zm00001eb421450"/>
</dbReference>
<evidence type="ECO:0000256" key="1">
    <source>
        <dbReference type="SAM" id="MobiDB-lite"/>
    </source>
</evidence>
<reference evidence="2" key="2">
    <citation type="submission" date="2019-07" db="EMBL/GenBank/DDBJ databases">
        <authorList>
            <person name="Seetharam A."/>
            <person name="Woodhouse M."/>
            <person name="Cannon E."/>
        </authorList>
    </citation>
    <scope>NUCLEOTIDE SEQUENCE [LARGE SCALE GENOMIC DNA]</scope>
    <source>
        <strain evidence="2">cv. B73</strain>
    </source>
</reference>
<organism evidence="2 3">
    <name type="scientific">Zea mays</name>
    <name type="common">Maize</name>
    <dbReference type="NCBI Taxonomy" id="4577"/>
    <lineage>
        <taxon>Eukaryota</taxon>
        <taxon>Viridiplantae</taxon>
        <taxon>Streptophyta</taxon>
        <taxon>Embryophyta</taxon>
        <taxon>Tracheophyta</taxon>
        <taxon>Spermatophyta</taxon>
        <taxon>Magnoliopsida</taxon>
        <taxon>Liliopsida</taxon>
        <taxon>Poales</taxon>
        <taxon>Poaceae</taxon>
        <taxon>PACMAD clade</taxon>
        <taxon>Panicoideae</taxon>
        <taxon>Andropogonodae</taxon>
        <taxon>Andropogoneae</taxon>
        <taxon>Tripsacinae</taxon>
        <taxon>Zea</taxon>
    </lineage>
</organism>
<reference evidence="3" key="1">
    <citation type="journal article" date="2009" name="Science">
        <title>The B73 maize genome: complexity, diversity, and dynamics.</title>
        <authorList>
            <person name="Schnable P.S."/>
            <person name="Ware D."/>
            <person name="Fulton R.S."/>
            <person name="Stein J.C."/>
            <person name="Wei F."/>
            <person name="Pasternak S."/>
            <person name="Liang C."/>
            <person name="Zhang J."/>
            <person name="Fulton L."/>
            <person name="Graves T.A."/>
            <person name="Minx P."/>
            <person name="Reily A.D."/>
            <person name="Courtney L."/>
            <person name="Kruchowski S.S."/>
            <person name="Tomlinson C."/>
            <person name="Strong C."/>
            <person name="Delehaunty K."/>
            <person name="Fronick C."/>
            <person name="Courtney B."/>
            <person name="Rock S.M."/>
            <person name="Belter E."/>
            <person name="Du F."/>
            <person name="Kim K."/>
            <person name="Abbott R.M."/>
            <person name="Cotton M."/>
            <person name="Levy A."/>
            <person name="Marchetto P."/>
            <person name="Ochoa K."/>
            <person name="Jackson S.M."/>
            <person name="Gillam B."/>
            <person name="Chen W."/>
            <person name="Yan L."/>
            <person name="Higginbotham J."/>
            <person name="Cardenas M."/>
            <person name="Waligorski J."/>
            <person name="Applebaum E."/>
            <person name="Phelps L."/>
            <person name="Falcone J."/>
            <person name="Kanchi K."/>
            <person name="Thane T."/>
            <person name="Scimone A."/>
            <person name="Thane N."/>
            <person name="Henke J."/>
            <person name="Wang T."/>
            <person name="Ruppert J."/>
            <person name="Shah N."/>
            <person name="Rotter K."/>
            <person name="Hodges J."/>
            <person name="Ingenthron E."/>
            <person name="Cordes M."/>
            <person name="Kohlberg S."/>
            <person name="Sgro J."/>
            <person name="Delgado B."/>
            <person name="Mead K."/>
            <person name="Chinwalla A."/>
            <person name="Leonard S."/>
            <person name="Crouse K."/>
            <person name="Collura K."/>
            <person name="Kudrna D."/>
            <person name="Currie J."/>
            <person name="He R."/>
            <person name="Angelova A."/>
            <person name="Rajasekar S."/>
            <person name="Mueller T."/>
            <person name="Lomeli R."/>
            <person name="Scara G."/>
            <person name="Ko A."/>
            <person name="Delaney K."/>
            <person name="Wissotski M."/>
            <person name="Lopez G."/>
            <person name="Campos D."/>
            <person name="Braidotti M."/>
            <person name="Ashley E."/>
            <person name="Golser W."/>
            <person name="Kim H."/>
            <person name="Lee S."/>
            <person name="Lin J."/>
            <person name="Dujmic Z."/>
            <person name="Kim W."/>
            <person name="Talag J."/>
            <person name="Zuccolo A."/>
            <person name="Fan C."/>
            <person name="Sebastian A."/>
            <person name="Kramer M."/>
            <person name="Spiegel L."/>
            <person name="Nascimento L."/>
            <person name="Zutavern T."/>
            <person name="Miller B."/>
            <person name="Ambroise C."/>
            <person name="Muller S."/>
            <person name="Spooner W."/>
            <person name="Narechania A."/>
            <person name="Ren L."/>
            <person name="Wei S."/>
            <person name="Kumari S."/>
            <person name="Faga B."/>
            <person name="Levy M.J."/>
            <person name="McMahan L."/>
            <person name="Van Buren P."/>
            <person name="Vaughn M.W."/>
            <person name="Ying K."/>
            <person name="Yeh C.-T."/>
            <person name="Emrich S.J."/>
            <person name="Jia Y."/>
            <person name="Kalyanaraman A."/>
            <person name="Hsia A.-P."/>
            <person name="Barbazuk W.B."/>
            <person name="Baucom R.S."/>
            <person name="Brutnell T.P."/>
            <person name="Carpita N.C."/>
            <person name="Chaparro C."/>
            <person name="Chia J.-M."/>
            <person name="Deragon J.-M."/>
            <person name="Estill J.C."/>
            <person name="Fu Y."/>
            <person name="Jeddeloh J.A."/>
            <person name="Han Y."/>
            <person name="Lee H."/>
            <person name="Li P."/>
            <person name="Lisch D.R."/>
            <person name="Liu S."/>
            <person name="Liu Z."/>
            <person name="Nagel D.H."/>
            <person name="McCann M.C."/>
            <person name="SanMiguel P."/>
            <person name="Myers A.M."/>
            <person name="Nettleton D."/>
            <person name="Nguyen J."/>
            <person name="Penning B.W."/>
            <person name="Ponnala L."/>
            <person name="Schneider K.L."/>
            <person name="Schwartz D.C."/>
            <person name="Sharma A."/>
            <person name="Soderlund C."/>
            <person name="Springer N.M."/>
            <person name="Sun Q."/>
            <person name="Wang H."/>
            <person name="Waterman M."/>
            <person name="Westerman R."/>
            <person name="Wolfgruber T.K."/>
            <person name="Yang L."/>
            <person name="Yu Y."/>
            <person name="Zhang L."/>
            <person name="Zhou S."/>
            <person name="Zhu Q."/>
            <person name="Bennetzen J.L."/>
            <person name="Dawe R.K."/>
            <person name="Jiang J."/>
            <person name="Jiang N."/>
            <person name="Presting G.G."/>
            <person name="Wessler S.R."/>
            <person name="Aluru S."/>
            <person name="Martienssen R.A."/>
            <person name="Clifton S.W."/>
            <person name="McCombie W.R."/>
            <person name="Wing R.A."/>
            <person name="Wilson R.K."/>
        </authorList>
    </citation>
    <scope>NUCLEOTIDE SEQUENCE [LARGE SCALE GENOMIC DNA]</scope>
    <source>
        <strain evidence="3">cv. B73</strain>
    </source>
</reference>
<sequence length="306" mass="33796">MRWSSPPALCRRQRHPQPQAPLPPSFIRSRRTSPSTTSPTPFLHQCGVGDLSRSSISREGAGERASAERSEQEPEDLAIHNLPSSLPPSASVRGACRLRTVHATASRDCGRHRKQSLLCVEDNLAGERGGTRGLRRTATSDHAETTHFRLPASAYEALNEIVRLTIRRSGGSQSALENHKYEIADWDLGAGIYIDFYVLKNSMQERNAMDDSGSLEEMSESCRSFFGRLNESLLVWGSKLPVESRACYSKMAEELCALLVDTPSETLNLLMGCLLTMLNAPVPDESRSSYLQDTLSVFTEILCSDP</sequence>
<keyword evidence="3" id="KW-1185">Reference proteome</keyword>
<accession>A0A804RII5</accession>